<proteinExistence type="inferred from homology"/>
<feature type="transmembrane region" description="Helical" evidence="5">
    <location>
        <begin position="566"/>
        <end position="588"/>
    </location>
</feature>
<dbReference type="AlphaFoldDB" id="A0A915DJ75"/>
<dbReference type="EC" id="3.2.1.28" evidence="2"/>
<dbReference type="Gene3D" id="1.50.10.10">
    <property type="match status" value="1"/>
</dbReference>
<evidence type="ECO:0000256" key="4">
    <source>
        <dbReference type="ARBA" id="ARBA00030473"/>
    </source>
</evidence>
<name>A0A915DJ75_9BILA</name>
<keyword evidence="5" id="KW-0812">Transmembrane</keyword>
<dbReference type="InterPro" id="IPR012341">
    <property type="entry name" value="6hp_glycosidase-like_sf"/>
</dbReference>
<keyword evidence="5" id="KW-0472">Membrane</keyword>
<protein>
    <recommendedName>
        <fullName evidence="3">Trehalase</fullName>
        <ecNumber evidence="2">3.2.1.28</ecNumber>
    </recommendedName>
    <alternativeName>
        <fullName evidence="4">Alpha,alpha-trehalase</fullName>
    </alternativeName>
</protein>
<dbReference type="GO" id="GO:0004555">
    <property type="term" value="F:alpha,alpha-trehalase activity"/>
    <property type="evidence" value="ECO:0007669"/>
    <property type="project" value="UniProtKB-EC"/>
</dbReference>
<evidence type="ECO:0000256" key="3">
    <source>
        <dbReference type="ARBA" id="ARBA00019905"/>
    </source>
</evidence>
<dbReference type="InterPro" id="IPR008928">
    <property type="entry name" value="6-hairpin_glycosidase_sf"/>
</dbReference>
<sequence>MRSPILFVPFLALQTLAIVLLYIYATYVLFIAVFWPDYFSQNPYVARMNERTARILVLISLVFPTRQLCKLFYEDSSNSIVPSLYVRGSFPRSTALATLLLLRVLLNFNSLARPLQREGFKRFCEENFEQVPFLKPAVLKDWKEQPKLFEKITDVKMKKMAVSLNQIWPQLSREFVSDVHDSQDRYPVLSVPNRFVIPGGLFQVYFYWDTYWILKGLLFCDMFDTARGILENFAHILKHKSYIPNSGNIGLSRRSQPPLFTQMIWDFYQDFDGDKKAFLKEFLPSAEKELEWWLSNRTVLVSRPGGVKLTLYQYKAETNCPRPENFLEDYQLGMQSGMDTEFIGRQLRRHVSPGWTLAHDGSPSMELMLPLAKALKQPSSACGSECVHGAQLPHFSVVFQRRVRRRKQIRKISLLADHLQADINELLLDSETQECFNSKAAFPQVWMSIPKSSGLSQWMGPIYPPVCAKHYELSGRQSQRFGQAISGCVPDHGLQRIENPIKGYPAQVWEKYDIRFDDGRSGFGGEYPVQAASVGPMELCSNLSECFTHTTTNITEMCLEISGKPFSSTIVLIGLALCVLFALMMYMVQFVWKSRERAVSAAHFWDCQRFEVNDTRLQRDSEHKLLLNTSCDDDSSGNSD</sequence>
<dbReference type="Pfam" id="PF01204">
    <property type="entry name" value="Trehalase"/>
    <property type="match status" value="1"/>
</dbReference>
<organism evidence="6 7">
    <name type="scientific">Ditylenchus dipsaci</name>
    <dbReference type="NCBI Taxonomy" id="166011"/>
    <lineage>
        <taxon>Eukaryota</taxon>
        <taxon>Metazoa</taxon>
        <taxon>Ecdysozoa</taxon>
        <taxon>Nematoda</taxon>
        <taxon>Chromadorea</taxon>
        <taxon>Rhabditida</taxon>
        <taxon>Tylenchina</taxon>
        <taxon>Tylenchomorpha</taxon>
        <taxon>Sphaerularioidea</taxon>
        <taxon>Anguinidae</taxon>
        <taxon>Anguininae</taxon>
        <taxon>Ditylenchus</taxon>
    </lineage>
</organism>
<dbReference type="GO" id="GO:0005993">
    <property type="term" value="P:trehalose catabolic process"/>
    <property type="evidence" value="ECO:0007669"/>
    <property type="project" value="TreeGrafter"/>
</dbReference>
<dbReference type="PANTHER" id="PTHR23403:SF3">
    <property type="entry name" value="TREHALASE"/>
    <property type="match status" value="1"/>
</dbReference>
<comment type="similarity">
    <text evidence="1">Belongs to the glycosyl hydrolase 37 family.</text>
</comment>
<keyword evidence="5" id="KW-1133">Transmembrane helix</keyword>
<keyword evidence="6" id="KW-1185">Reference proteome</keyword>
<evidence type="ECO:0000313" key="7">
    <source>
        <dbReference type="WBParaSite" id="jg20029.1"/>
    </source>
</evidence>
<dbReference type="WBParaSite" id="jg20029.1">
    <property type="protein sequence ID" value="jg20029.1"/>
    <property type="gene ID" value="jg20029"/>
</dbReference>
<dbReference type="PANTHER" id="PTHR23403">
    <property type="entry name" value="TREHALASE"/>
    <property type="match status" value="1"/>
</dbReference>
<evidence type="ECO:0000313" key="6">
    <source>
        <dbReference type="Proteomes" id="UP000887574"/>
    </source>
</evidence>
<reference evidence="7" key="1">
    <citation type="submission" date="2022-11" db="UniProtKB">
        <authorList>
            <consortium name="WormBaseParasite"/>
        </authorList>
    </citation>
    <scope>IDENTIFICATION</scope>
</reference>
<accession>A0A915DJ75</accession>
<dbReference type="InterPro" id="IPR001661">
    <property type="entry name" value="Glyco_hydro_37"/>
</dbReference>
<feature type="transmembrane region" description="Helical" evidence="5">
    <location>
        <begin position="6"/>
        <end position="35"/>
    </location>
</feature>
<dbReference type="Proteomes" id="UP000887574">
    <property type="component" value="Unplaced"/>
</dbReference>
<evidence type="ECO:0000256" key="5">
    <source>
        <dbReference type="SAM" id="Phobius"/>
    </source>
</evidence>
<dbReference type="SUPFAM" id="SSF48208">
    <property type="entry name" value="Six-hairpin glycosidases"/>
    <property type="match status" value="1"/>
</dbReference>
<evidence type="ECO:0000256" key="2">
    <source>
        <dbReference type="ARBA" id="ARBA00012757"/>
    </source>
</evidence>
<evidence type="ECO:0000256" key="1">
    <source>
        <dbReference type="ARBA" id="ARBA00005615"/>
    </source>
</evidence>